<comment type="similarity">
    <text evidence="3">Belongs to the glycosyl hydrolase 3 family.</text>
</comment>
<comment type="catalytic activity">
    <reaction evidence="1">
        <text>Hydrolysis of terminal, non-reducing beta-D-glucosyl residues with release of beta-D-glucose.</text>
        <dbReference type="EC" id="3.2.1.21"/>
    </reaction>
</comment>
<dbReference type="Gene3D" id="3.40.50.1700">
    <property type="entry name" value="Glycoside hydrolase family 3 C-terminal domain"/>
    <property type="match status" value="1"/>
</dbReference>
<evidence type="ECO:0000256" key="2">
    <source>
        <dbReference type="ARBA" id="ARBA00004987"/>
    </source>
</evidence>
<dbReference type="Pfam" id="PF01915">
    <property type="entry name" value="Glyco_hydro_3_C"/>
    <property type="match status" value="1"/>
</dbReference>
<dbReference type="PANTHER" id="PTHR42715">
    <property type="entry name" value="BETA-GLUCOSIDASE"/>
    <property type="match status" value="1"/>
</dbReference>
<evidence type="ECO:0000313" key="12">
    <source>
        <dbReference type="Proteomes" id="UP000565441"/>
    </source>
</evidence>
<reference evidence="11 12" key="1">
    <citation type="journal article" date="2020" name="ISME J.">
        <title>Uncovering the hidden diversity of litter-decomposition mechanisms in mushroom-forming fungi.</title>
        <authorList>
            <person name="Floudas D."/>
            <person name="Bentzer J."/>
            <person name="Ahren D."/>
            <person name="Johansson T."/>
            <person name="Persson P."/>
            <person name="Tunlid A."/>
        </authorList>
    </citation>
    <scope>NUCLEOTIDE SEQUENCE [LARGE SCALE GENOMIC DNA]</scope>
    <source>
        <strain evidence="11 12">CBS 661.87</strain>
    </source>
</reference>
<evidence type="ECO:0000256" key="4">
    <source>
        <dbReference type="ARBA" id="ARBA00012744"/>
    </source>
</evidence>
<keyword evidence="5" id="KW-0378">Hydrolase</keyword>
<comment type="caution">
    <text evidence="11">The sequence shown here is derived from an EMBL/GenBank/DDBJ whole genome shotgun (WGS) entry which is preliminary data.</text>
</comment>
<dbReference type="Pfam" id="PF14310">
    <property type="entry name" value="Fn3-like"/>
    <property type="match status" value="1"/>
</dbReference>
<sequence>MGWGSGTAEFPYLINPLDAITTKAKAAGTSVSSSLSDTDLNAAANVAAGKDVAIVFITADSGEGYLTVEASWKRLESGNAGDRNNLQAWHGGDALVAKVASMNSKTIVVVNSVGPIVMEPWINHANVTAVVWSGLPGQEAEEDELLSESYLGNAVTDVLYGVYNPSGRLPYTIGKSVTDYSAQVIYNSNGPILQLPYNDGIFVDYRHFDKNNIAPRFEFGFGLSYTTFQYSALSISGSTAGGSAPTGSALDPWLHTKVITVTFTIKNSGSVAGHEIPQLYTALPASANAAPKNLKGFDSIYLTPGQSKTVTLKLSRYDLSFWNVVPQRWQVPIGTHGISIGASSRDIRLTGSFTV</sequence>
<protein>
    <recommendedName>
        <fullName evidence="4">beta-glucosidase</fullName>
        <ecNumber evidence="4">3.2.1.21</ecNumber>
    </recommendedName>
</protein>
<evidence type="ECO:0000256" key="8">
    <source>
        <dbReference type="ARBA" id="ARBA00023295"/>
    </source>
</evidence>
<comment type="pathway">
    <text evidence="2">Glycan metabolism; cellulose degradation.</text>
</comment>
<dbReference type="AlphaFoldDB" id="A0A8H5H6H7"/>
<dbReference type="InterPro" id="IPR050288">
    <property type="entry name" value="Cellulose_deg_GH3"/>
</dbReference>
<accession>A0A8H5H6H7</accession>
<dbReference type="InterPro" id="IPR002772">
    <property type="entry name" value="Glyco_hydro_3_C"/>
</dbReference>
<evidence type="ECO:0000256" key="1">
    <source>
        <dbReference type="ARBA" id="ARBA00000448"/>
    </source>
</evidence>
<dbReference type="GO" id="GO:0008422">
    <property type="term" value="F:beta-glucosidase activity"/>
    <property type="evidence" value="ECO:0007669"/>
    <property type="project" value="UniProtKB-EC"/>
</dbReference>
<feature type="domain" description="Fibronectin type III-like" evidence="10">
    <location>
        <begin position="275"/>
        <end position="344"/>
    </location>
</feature>
<dbReference type="Proteomes" id="UP000565441">
    <property type="component" value="Unassembled WGS sequence"/>
</dbReference>
<dbReference type="EC" id="3.2.1.21" evidence="4"/>
<gene>
    <name evidence="11" type="ORF">D9615_005221</name>
</gene>
<proteinExistence type="inferred from homology"/>
<dbReference type="EMBL" id="JAACJP010000023">
    <property type="protein sequence ID" value="KAF5377564.1"/>
    <property type="molecule type" value="Genomic_DNA"/>
</dbReference>
<keyword evidence="6" id="KW-0136">Cellulose degradation</keyword>
<evidence type="ECO:0000259" key="10">
    <source>
        <dbReference type="SMART" id="SM01217"/>
    </source>
</evidence>
<dbReference type="PANTHER" id="PTHR42715:SF2">
    <property type="entry name" value="BETA-GLUCOSIDASE F-RELATED"/>
    <property type="match status" value="1"/>
</dbReference>
<keyword evidence="12" id="KW-1185">Reference proteome</keyword>
<dbReference type="OrthoDB" id="416222at2759"/>
<keyword evidence="8" id="KW-0326">Glycosidase</keyword>
<evidence type="ECO:0000256" key="5">
    <source>
        <dbReference type="ARBA" id="ARBA00022801"/>
    </source>
</evidence>
<organism evidence="11 12">
    <name type="scientific">Tricholomella constricta</name>
    <dbReference type="NCBI Taxonomy" id="117010"/>
    <lineage>
        <taxon>Eukaryota</taxon>
        <taxon>Fungi</taxon>
        <taxon>Dikarya</taxon>
        <taxon>Basidiomycota</taxon>
        <taxon>Agaricomycotina</taxon>
        <taxon>Agaricomycetes</taxon>
        <taxon>Agaricomycetidae</taxon>
        <taxon>Agaricales</taxon>
        <taxon>Tricholomatineae</taxon>
        <taxon>Lyophyllaceae</taxon>
        <taxon>Tricholomella</taxon>
    </lineage>
</organism>
<dbReference type="Gene3D" id="2.60.40.10">
    <property type="entry name" value="Immunoglobulins"/>
    <property type="match status" value="1"/>
</dbReference>
<evidence type="ECO:0000256" key="7">
    <source>
        <dbReference type="ARBA" id="ARBA00023277"/>
    </source>
</evidence>
<keyword evidence="9" id="KW-0624">Polysaccharide degradation</keyword>
<dbReference type="SMART" id="SM01217">
    <property type="entry name" value="Fn3_like"/>
    <property type="match status" value="1"/>
</dbReference>
<dbReference type="GO" id="GO:0030245">
    <property type="term" value="P:cellulose catabolic process"/>
    <property type="evidence" value="ECO:0007669"/>
    <property type="project" value="UniProtKB-KW"/>
</dbReference>
<evidence type="ECO:0000256" key="3">
    <source>
        <dbReference type="ARBA" id="ARBA00005336"/>
    </source>
</evidence>
<evidence type="ECO:0000313" key="11">
    <source>
        <dbReference type="EMBL" id="KAF5377564.1"/>
    </source>
</evidence>
<evidence type="ECO:0000256" key="6">
    <source>
        <dbReference type="ARBA" id="ARBA00023001"/>
    </source>
</evidence>
<evidence type="ECO:0000256" key="9">
    <source>
        <dbReference type="ARBA" id="ARBA00023326"/>
    </source>
</evidence>
<dbReference type="SUPFAM" id="SSF52279">
    <property type="entry name" value="Beta-D-glucan exohydrolase, C-terminal domain"/>
    <property type="match status" value="1"/>
</dbReference>
<dbReference type="InterPro" id="IPR036881">
    <property type="entry name" value="Glyco_hydro_3_C_sf"/>
</dbReference>
<dbReference type="InterPro" id="IPR013783">
    <property type="entry name" value="Ig-like_fold"/>
</dbReference>
<name>A0A8H5H6H7_9AGAR</name>
<dbReference type="InterPro" id="IPR026891">
    <property type="entry name" value="Fn3-like"/>
</dbReference>
<keyword evidence="7" id="KW-0119">Carbohydrate metabolism</keyword>